<dbReference type="GO" id="GO:0005829">
    <property type="term" value="C:cytosol"/>
    <property type="evidence" value="ECO:0007669"/>
    <property type="project" value="TreeGrafter"/>
</dbReference>
<dbReference type="EMBL" id="MHNF01000052">
    <property type="protein sequence ID" value="OGZ39582.1"/>
    <property type="molecule type" value="Genomic_DNA"/>
</dbReference>
<sequence>MIMEKYLCIIQVRMDSVRLPGKALFKVGRFTILEYLIKRVRLSKKIDKIIVATSESRSDDKIVKLCETMKIECFRGSEENVLERYYQCAINNPEYAYIIRLTADNPLVDPAVIDEVIDFSKNHPEYDFVYNGLIKTFPIGLDVEIFKRSALIESAVKSRLAFEKEHVDEYVLRRPKFKKGNLSAPYNWSHFRLTMDYQEDFEVIKFLIKNCKITDGYLRYISVLTKHPVIMFKNTRIKNNKGRFKEAIDKNKV</sequence>
<evidence type="ECO:0008006" key="3">
    <source>
        <dbReference type="Google" id="ProtNLM"/>
    </source>
</evidence>
<accession>A0A1G2FP59</accession>
<dbReference type="InterPro" id="IPR003329">
    <property type="entry name" value="Cytidylyl_trans"/>
</dbReference>
<evidence type="ECO:0000313" key="1">
    <source>
        <dbReference type="EMBL" id="OGZ39582.1"/>
    </source>
</evidence>
<reference evidence="1 2" key="1">
    <citation type="journal article" date="2016" name="Nat. Commun.">
        <title>Thousands of microbial genomes shed light on interconnected biogeochemical processes in an aquifer system.</title>
        <authorList>
            <person name="Anantharaman K."/>
            <person name="Brown C.T."/>
            <person name="Hug L.A."/>
            <person name="Sharon I."/>
            <person name="Castelle C.J."/>
            <person name="Probst A.J."/>
            <person name="Thomas B.C."/>
            <person name="Singh A."/>
            <person name="Wilkins M.J."/>
            <person name="Karaoz U."/>
            <person name="Brodie E.L."/>
            <person name="Williams K.H."/>
            <person name="Hubbard S.S."/>
            <person name="Banfield J.F."/>
        </authorList>
    </citation>
    <scope>NUCLEOTIDE SEQUENCE [LARGE SCALE GENOMIC DNA]</scope>
</reference>
<dbReference type="Pfam" id="PF02348">
    <property type="entry name" value="CTP_transf_3"/>
    <property type="match status" value="1"/>
</dbReference>
<dbReference type="Gene3D" id="3.90.550.10">
    <property type="entry name" value="Spore Coat Polysaccharide Biosynthesis Protein SpsA, Chain A"/>
    <property type="match status" value="1"/>
</dbReference>
<comment type="caution">
    <text evidence="1">The sequence shown here is derived from an EMBL/GenBank/DDBJ whole genome shotgun (WGS) entry which is preliminary data.</text>
</comment>
<gene>
    <name evidence="1" type="ORF">A3B04_00770</name>
</gene>
<organism evidence="1 2">
    <name type="scientific">Candidatus Portnoybacteria bacterium RIFCSPLOWO2_02_FULL_39_11</name>
    <dbReference type="NCBI Taxonomy" id="1802001"/>
    <lineage>
        <taxon>Bacteria</taxon>
        <taxon>Candidatus Portnoyibacteriota</taxon>
    </lineage>
</organism>
<evidence type="ECO:0000313" key="2">
    <source>
        <dbReference type="Proteomes" id="UP000177126"/>
    </source>
</evidence>
<name>A0A1G2FP59_9BACT</name>
<dbReference type="AlphaFoldDB" id="A0A1G2FP59"/>
<proteinExistence type="predicted"/>
<protein>
    <recommendedName>
        <fullName evidence="3">Acylneuraminate cytidylyltransferase</fullName>
    </recommendedName>
</protein>
<dbReference type="PANTHER" id="PTHR42866">
    <property type="entry name" value="3-DEOXY-MANNO-OCTULOSONATE CYTIDYLYLTRANSFERASE"/>
    <property type="match status" value="1"/>
</dbReference>
<dbReference type="CDD" id="cd02518">
    <property type="entry name" value="GT2_SpsF"/>
    <property type="match status" value="1"/>
</dbReference>
<dbReference type="SUPFAM" id="SSF53448">
    <property type="entry name" value="Nucleotide-diphospho-sugar transferases"/>
    <property type="match status" value="1"/>
</dbReference>
<dbReference type="PANTHER" id="PTHR42866:SF1">
    <property type="entry name" value="SPORE COAT POLYSACCHARIDE BIOSYNTHESIS PROTEIN SPSF"/>
    <property type="match status" value="1"/>
</dbReference>
<dbReference type="InterPro" id="IPR029044">
    <property type="entry name" value="Nucleotide-diphossugar_trans"/>
</dbReference>
<dbReference type="Proteomes" id="UP000177126">
    <property type="component" value="Unassembled WGS sequence"/>
</dbReference>